<feature type="region of interest" description="Disordered" evidence="1">
    <location>
        <begin position="205"/>
        <end position="250"/>
    </location>
</feature>
<evidence type="ECO:0000313" key="2">
    <source>
        <dbReference type="EMBL" id="CAA9475954.1"/>
    </source>
</evidence>
<gene>
    <name evidence="2" type="ORF">AVDCRST_MAG12-1162</name>
</gene>
<organism evidence="2">
    <name type="scientific">uncultured Rubrobacteraceae bacterium</name>
    <dbReference type="NCBI Taxonomy" id="349277"/>
    <lineage>
        <taxon>Bacteria</taxon>
        <taxon>Bacillati</taxon>
        <taxon>Actinomycetota</taxon>
        <taxon>Rubrobacteria</taxon>
        <taxon>Rubrobacterales</taxon>
        <taxon>Rubrobacteraceae</taxon>
        <taxon>environmental samples</taxon>
    </lineage>
</organism>
<accession>A0A6J4RK90</accession>
<evidence type="ECO:0000256" key="1">
    <source>
        <dbReference type="SAM" id="MobiDB-lite"/>
    </source>
</evidence>
<sequence length="250" mass="26368">MPLPGDEALSEDVPREDDLVRPVAIVVRVNAHAVLCAVCFQYLEPHALVEADRAPVDRGSDGPHGAAPAPTSLVEEHPVESPSQASRPAIWPDPDEVDVGIVGWAANDADEEGDDLPVLLDGEARPGKVPEEEARQLVRDPASAPPPVDDRDHGGVFDSLSCLIFTIPQSTGWWRPRRVGKIRGPRSHLPGQRRDLGGAQRFAAGGAEGDAADKAGAHEPRGVGGKGVEKKPARAAAAGRAVLDPEHGTF</sequence>
<feature type="compositionally biased region" description="Basic and acidic residues" evidence="1">
    <location>
        <begin position="122"/>
        <end position="138"/>
    </location>
</feature>
<proteinExistence type="predicted"/>
<feature type="compositionally biased region" description="Basic and acidic residues" evidence="1">
    <location>
        <begin position="211"/>
        <end position="232"/>
    </location>
</feature>
<feature type="region of interest" description="Disordered" evidence="1">
    <location>
        <begin position="54"/>
        <end position="94"/>
    </location>
</feature>
<protein>
    <submittedName>
        <fullName evidence="2">Uncharacterized protein</fullName>
    </submittedName>
</protein>
<reference evidence="2" key="1">
    <citation type="submission" date="2020-02" db="EMBL/GenBank/DDBJ databases">
        <authorList>
            <person name="Meier V. D."/>
        </authorList>
    </citation>
    <scope>NUCLEOTIDE SEQUENCE</scope>
    <source>
        <strain evidence="2">AVDCRST_MAG12</strain>
    </source>
</reference>
<dbReference type="EMBL" id="CADCVK010000187">
    <property type="protein sequence ID" value="CAA9475954.1"/>
    <property type="molecule type" value="Genomic_DNA"/>
</dbReference>
<feature type="region of interest" description="Disordered" evidence="1">
    <location>
        <begin position="122"/>
        <end position="153"/>
    </location>
</feature>
<dbReference type="AlphaFoldDB" id="A0A6J4RK90"/>
<name>A0A6J4RK90_9ACTN</name>